<dbReference type="GeneID" id="36831218"/>
<dbReference type="InterPro" id="IPR001509">
    <property type="entry name" value="Epimerase_deHydtase"/>
</dbReference>
<dbReference type="PANTHER" id="PTHR12126">
    <property type="entry name" value="NADH-UBIQUINONE OXIDOREDUCTASE 39 KDA SUBUNIT-RELATED"/>
    <property type="match status" value="1"/>
</dbReference>
<dbReference type="Pfam" id="PF01370">
    <property type="entry name" value="Epimerase"/>
    <property type="match status" value="1"/>
</dbReference>
<dbReference type="OrthoDB" id="213145at2157"/>
<organism evidence="2 3">
    <name type="scientific">Acidianus brierleyi</name>
    <dbReference type="NCBI Taxonomy" id="41673"/>
    <lineage>
        <taxon>Archaea</taxon>
        <taxon>Thermoproteota</taxon>
        <taxon>Thermoprotei</taxon>
        <taxon>Sulfolobales</taxon>
        <taxon>Sulfolobaceae</taxon>
        <taxon>Acidianus</taxon>
    </lineage>
</organism>
<evidence type="ECO:0000313" key="3">
    <source>
        <dbReference type="Proteomes" id="UP000248044"/>
    </source>
</evidence>
<dbReference type="Proteomes" id="UP000248044">
    <property type="component" value="Chromosome"/>
</dbReference>
<dbReference type="RefSeq" id="WP_110269727.1">
    <property type="nucleotide sequence ID" value="NZ_CP029289.2"/>
</dbReference>
<sequence>MKYTIIGLGFLSTHIAEYLSNYGEVVVTYRNLERVKKTYSEILQNKVKLVKLNPLSDIDNLRQLISSSDVVINTVGVIGNNESELKIAHVEIPRKISEIVSETSKPALIHISAASATGLTGNVKEEDKHCEGVSPKLPYEITKCEGEKIVFSKARENNFPLAIIRPTFIYGKYSAHIHFVLMYWLAKFGIIPSFDLSMSTISAKHIAMFVKVLSESKPKEFYMYASECKLVKLDKFFELMAEALGRKSIKIPIKGTELIPSSLKCALKYAGTTYDCSKGKELIKDLDFDENEVKENALFMDELRKKAMLFAT</sequence>
<keyword evidence="3" id="KW-1185">Reference proteome</keyword>
<reference evidence="2 3" key="1">
    <citation type="submission" date="2018-05" db="EMBL/GenBank/DDBJ databases">
        <title>Complete Genome Sequences of Extremely Thermoacidophilic, Metal-Mobilizing Type-Strain Members of the Archaeal Family Sulfolobaceae: Acidianus brierleyi DSM-1651T, Acidianus sulfidivorans DSM-18786T, Metallosphaera hakonensis DSM-7519T, and Metallosphaera prunae DSM-10039T.</title>
        <authorList>
            <person name="Counts J.A."/>
            <person name="Kelly R.M."/>
        </authorList>
    </citation>
    <scope>NUCLEOTIDE SEQUENCE [LARGE SCALE GENOMIC DNA]</scope>
    <source>
        <strain evidence="2 3">DSM 1651</strain>
    </source>
</reference>
<name>A0A2U9ICV3_9CREN</name>
<dbReference type="PANTHER" id="PTHR12126:SF11">
    <property type="entry name" value="NADH DEHYDROGENASE [UBIQUINONE] 1 ALPHA SUBCOMPLEX SUBUNIT 9, MITOCHONDRIAL"/>
    <property type="match status" value="1"/>
</dbReference>
<evidence type="ECO:0000313" key="2">
    <source>
        <dbReference type="EMBL" id="AWR93843.1"/>
    </source>
</evidence>
<dbReference type="AlphaFoldDB" id="A0A2U9ICV3"/>
<evidence type="ECO:0000259" key="1">
    <source>
        <dbReference type="Pfam" id="PF01370"/>
    </source>
</evidence>
<dbReference type="KEGG" id="abri:DFR85_03640"/>
<dbReference type="SUPFAM" id="SSF51735">
    <property type="entry name" value="NAD(P)-binding Rossmann-fold domains"/>
    <property type="match status" value="1"/>
</dbReference>
<dbReference type="InterPro" id="IPR036291">
    <property type="entry name" value="NAD(P)-bd_dom_sf"/>
</dbReference>
<protein>
    <recommendedName>
        <fullName evidence="1">NAD-dependent epimerase/dehydratase domain-containing protein</fullName>
    </recommendedName>
</protein>
<dbReference type="EMBL" id="CP029289">
    <property type="protein sequence ID" value="AWR93843.1"/>
    <property type="molecule type" value="Genomic_DNA"/>
</dbReference>
<feature type="domain" description="NAD-dependent epimerase/dehydratase" evidence="1">
    <location>
        <begin position="9"/>
        <end position="174"/>
    </location>
</feature>
<proteinExistence type="predicted"/>
<gene>
    <name evidence="2" type="ORF">DFR85_03640</name>
</gene>
<dbReference type="InterPro" id="IPR051207">
    <property type="entry name" value="ComplexI_NDUFA9_subunit"/>
</dbReference>
<dbReference type="GO" id="GO:0044877">
    <property type="term" value="F:protein-containing complex binding"/>
    <property type="evidence" value="ECO:0007669"/>
    <property type="project" value="TreeGrafter"/>
</dbReference>
<accession>A0A2U9ICV3</accession>
<dbReference type="Gene3D" id="3.40.50.720">
    <property type="entry name" value="NAD(P)-binding Rossmann-like Domain"/>
    <property type="match status" value="1"/>
</dbReference>